<protein>
    <recommendedName>
        <fullName evidence="3">E3 ubiquitin-protein ligase HERC2</fullName>
    </recommendedName>
</protein>
<organism evidence="1 2">
    <name type="scientific">Symbiodinium microadriaticum</name>
    <name type="common">Dinoflagellate</name>
    <name type="synonym">Zooxanthella microadriatica</name>
    <dbReference type="NCBI Taxonomy" id="2951"/>
    <lineage>
        <taxon>Eukaryota</taxon>
        <taxon>Sar</taxon>
        <taxon>Alveolata</taxon>
        <taxon>Dinophyceae</taxon>
        <taxon>Suessiales</taxon>
        <taxon>Symbiodiniaceae</taxon>
        <taxon>Symbiodinium</taxon>
    </lineage>
</organism>
<gene>
    <name evidence="1" type="ORF">AK812_SmicGene19766</name>
</gene>
<reference evidence="1 2" key="1">
    <citation type="submission" date="2016-02" db="EMBL/GenBank/DDBJ databases">
        <title>Genome analysis of coral dinoflagellate symbionts highlights evolutionary adaptations to a symbiotic lifestyle.</title>
        <authorList>
            <person name="Aranda M."/>
            <person name="Li Y."/>
            <person name="Liew Y.J."/>
            <person name="Baumgarten S."/>
            <person name="Simakov O."/>
            <person name="Wilson M."/>
            <person name="Piel J."/>
            <person name="Ashoor H."/>
            <person name="Bougouffa S."/>
            <person name="Bajic V.B."/>
            <person name="Ryu T."/>
            <person name="Ravasi T."/>
            <person name="Bayer T."/>
            <person name="Micklem G."/>
            <person name="Kim H."/>
            <person name="Bhak J."/>
            <person name="Lajeunesse T.C."/>
            <person name="Voolstra C.R."/>
        </authorList>
    </citation>
    <scope>NUCLEOTIDE SEQUENCE [LARGE SCALE GENOMIC DNA]</scope>
    <source>
        <strain evidence="1 2">CCMP2467</strain>
    </source>
</reference>
<evidence type="ECO:0000313" key="2">
    <source>
        <dbReference type="Proteomes" id="UP000186817"/>
    </source>
</evidence>
<accession>A0A1Q9DRR1</accession>
<dbReference type="EMBL" id="LSRX01000418">
    <property type="protein sequence ID" value="OLP97859.1"/>
    <property type="molecule type" value="Genomic_DNA"/>
</dbReference>
<dbReference type="AlphaFoldDB" id="A0A1Q9DRR1"/>
<name>A0A1Q9DRR1_SYMMI</name>
<dbReference type="Gene3D" id="2.130.10.30">
    <property type="entry name" value="Regulator of chromosome condensation 1/beta-lactamase-inhibitor protein II"/>
    <property type="match status" value="1"/>
</dbReference>
<dbReference type="SUPFAM" id="SSF50985">
    <property type="entry name" value="RCC1/BLIP-II"/>
    <property type="match status" value="1"/>
</dbReference>
<evidence type="ECO:0000313" key="1">
    <source>
        <dbReference type="EMBL" id="OLP97859.1"/>
    </source>
</evidence>
<keyword evidence="2" id="KW-1185">Reference proteome</keyword>
<dbReference type="InterPro" id="IPR009091">
    <property type="entry name" value="RCC1/BLIP-II"/>
</dbReference>
<dbReference type="Proteomes" id="UP000186817">
    <property type="component" value="Unassembled WGS sequence"/>
</dbReference>
<evidence type="ECO:0008006" key="3">
    <source>
        <dbReference type="Google" id="ProtNLM"/>
    </source>
</evidence>
<dbReference type="OrthoDB" id="446011at2759"/>
<sequence length="112" mass="11514">MTAAQCKINSGKKFMLGGVIVDVECIVATGVAFAAIRGDRRVVTWGAPSMGGDSSGVSRQLEDIVAVRGTVHAFAAINGGGDVVTWGHMKDSGRTTTRKTASGGSLLVSSWC</sequence>
<proteinExistence type="predicted"/>
<comment type="caution">
    <text evidence="1">The sequence shown here is derived from an EMBL/GenBank/DDBJ whole genome shotgun (WGS) entry which is preliminary data.</text>
</comment>